<dbReference type="PANTHER" id="PTHR30244">
    <property type="entry name" value="TRANSAMINASE"/>
    <property type="match status" value="1"/>
</dbReference>
<accession>I4BE55</accession>
<organism evidence="4 5">
    <name type="scientific">Mycolicibacterium chubuense (strain NBB4)</name>
    <name type="common">Mycobacterium chubuense</name>
    <dbReference type="NCBI Taxonomy" id="710421"/>
    <lineage>
        <taxon>Bacteria</taxon>
        <taxon>Bacillati</taxon>
        <taxon>Actinomycetota</taxon>
        <taxon>Actinomycetes</taxon>
        <taxon>Mycobacteriales</taxon>
        <taxon>Mycobacteriaceae</taxon>
        <taxon>Mycolicibacterium</taxon>
    </lineage>
</organism>
<dbReference type="InterPro" id="IPR015424">
    <property type="entry name" value="PyrdxlP-dep_Trfase"/>
</dbReference>
<evidence type="ECO:0000256" key="2">
    <source>
        <dbReference type="ARBA" id="ARBA00037999"/>
    </source>
</evidence>
<proteinExistence type="inferred from homology"/>
<dbReference type="InterPro" id="IPR000653">
    <property type="entry name" value="DegT/StrS_aminotransferase"/>
</dbReference>
<dbReference type="EMBL" id="CP003053">
    <property type="protein sequence ID" value="AFM15562.1"/>
    <property type="molecule type" value="Genomic_DNA"/>
</dbReference>
<evidence type="ECO:0000256" key="3">
    <source>
        <dbReference type="RuleBase" id="RU004508"/>
    </source>
</evidence>
<dbReference type="OrthoDB" id="9804264at2"/>
<dbReference type="PANTHER" id="PTHR30244:SF36">
    <property type="entry name" value="3-OXO-GLUCOSE-6-PHOSPHATE:GLUTAMATE AMINOTRANSFERASE"/>
    <property type="match status" value="1"/>
</dbReference>
<dbReference type="PIRSF" id="PIRSF000390">
    <property type="entry name" value="PLP_StrS"/>
    <property type="match status" value="1"/>
</dbReference>
<dbReference type="GO" id="GO:0030170">
    <property type="term" value="F:pyridoxal phosphate binding"/>
    <property type="evidence" value="ECO:0007669"/>
    <property type="project" value="TreeGrafter"/>
</dbReference>
<dbReference type="InterPro" id="IPR015421">
    <property type="entry name" value="PyrdxlP-dep_Trfase_major"/>
</dbReference>
<keyword evidence="1 3" id="KW-0663">Pyridoxal phosphate</keyword>
<dbReference type="Proteomes" id="UP000006057">
    <property type="component" value="Chromosome"/>
</dbReference>
<protein>
    <submittedName>
        <fullName evidence="4">Putative PLP-dependent enzyme possibly involved in cell wall biogenesis</fullName>
    </submittedName>
</protein>
<dbReference type="STRING" id="710421.Mycch_0745"/>
<dbReference type="KEGG" id="mcb:Mycch_0745"/>
<dbReference type="Gene3D" id="3.40.640.10">
    <property type="entry name" value="Type I PLP-dependent aspartate aminotransferase-like (Major domain)"/>
    <property type="match status" value="1"/>
</dbReference>
<evidence type="ECO:0000313" key="4">
    <source>
        <dbReference type="EMBL" id="AFM15562.1"/>
    </source>
</evidence>
<gene>
    <name evidence="4" type="ordered locus">Mycch_0745</name>
</gene>
<dbReference type="Pfam" id="PF01041">
    <property type="entry name" value="DegT_DnrJ_EryC1"/>
    <property type="match status" value="1"/>
</dbReference>
<dbReference type="GO" id="GO:0000271">
    <property type="term" value="P:polysaccharide biosynthetic process"/>
    <property type="evidence" value="ECO:0007669"/>
    <property type="project" value="TreeGrafter"/>
</dbReference>
<dbReference type="InterPro" id="IPR015422">
    <property type="entry name" value="PyrdxlP-dep_Trfase_small"/>
</dbReference>
<dbReference type="RefSeq" id="WP_014814053.1">
    <property type="nucleotide sequence ID" value="NC_018027.1"/>
</dbReference>
<dbReference type="AlphaFoldDB" id="I4BE55"/>
<dbReference type="CDD" id="cd00616">
    <property type="entry name" value="AHBA_syn"/>
    <property type="match status" value="1"/>
</dbReference>
<reference evidence="4 5" key="1">
    <citation type="submission" date="2012-06" db="EMBL/GenBank/DDBJ databases">
        <title>Complete sequence of chromosome of Mycobacterium chubuense NBB4.</title>
        <authorList>
            <consortium name="US DOE Joint Genome Institute"/>
            <person name="Lucas S."/>
            <person name="Han J."/>
            <person name="Lapidus A."/>
            <person name="Cheng J.-F."/>
            <person name="Goodwin L."/>
            <person name="Pitluck S."/>
            <person name="Peters L."/>
            <person name="Mikhailova N."/>
            <person name="Teshima H."/>
            <person name="Detter J.C."/>
            <person name="Han C."/>
            <person name="Tapia R."/>
            <person name="Land M."/>
            <person name="Hauser L."/>
            <person name="Kyrpides N."/>
            <person name="Ivanova N."/>
            <person name="Pagani I."/>
            <person name="Mattes T."/>
            <person name="Holmes A."/>
            <person name="Rutledge P."/>
            <person name="Paulsen I."/>
            <person name="Coleman N."/>
            <person name="Woyke T."/>
        </authorList>
    </citation>
    <scope>NUCLEOTIDE SEQUENCE [LARGE SCALE GENOMIC DNA]</scope>
    <source>
        <strain evidence="4 5">NBB4</strain>
    </source>
</reference>
<evidence type="ECO:0000313" key="5">
    <source>
        <dbReference type="Proteomes" id="UP000006057"/>
    </source>
</evidence>
<dbReference type="GO" id="GO:0008483">
    <property type="term" value="F:transaminase activity"/>
    <property type="evidence" value="ECO:0007669"/>
    <property type="project" value="TreeGrafter"/>
</dbReference>
<dbReference type="HOGENOM" id="CLU_033332_6_2_11"/>
<name>I4BE55_MYCCN</name>
<comment type="similarity">
    <text evidence="2 3">Belongs to the DegT/DnrJ/EryC1 family.</text>
</comment>
<dbReference type="Gene3D" id="3.90.1150.10">
    <property type="entry name" value="Aspartate Aminotransferase, domain 1"/>
    <property type="match status" value="1"/>
</dbReference>
<dbReference type="SUPFAM" id="SSF53383">
    <property type="entry name" value="PLP-dependent transferases"/>
    <property type="match status" value="1"/>
</dbReference>
<keyword evidence="5" id="KW-1185">Reference proteome</keyword>
<dbReference type="PATRIC" id="fig|710421.3.peg.743"/>
<evidence type="ECO:0000256" key="1">
    <source>
        <dbReference type="ARBA" id="ARBA00022898"/>
    </source>
</evidence>
<sequence>MNVDTEAVPFLDLASINTILQHDYDVAWKSVMQHGRFVGGPEVEEFEGHFSAYCGARACVGVANGTDALTLILAGLGIGPGDEVIVPANTFIATAEAVCAVGARPRFVDVLPDTLLIDPDAAAAAIRPGTAAIVAVHLFGQMADLHALHRVARRHGLALIEDAAHAHGARRRGRRAGSCSDAAAFSFYPSRNLGALGDGGAVVTNNVELAEWVRSCGDHGRSVTDRYRHVQRGCNSRLDSLQAGMLSVKLASLDTANTARRQAMEHYLRHLPPWCEPVAEHPESESVYHLAVIQVDNRAAVAASLERNRIGWGIHYPIPCHRQPAYKEFVEYLPVAERAARRVLSLPMSPSLSTAAIERVCEVLWKAPG</sequence>
<dbReference type="eggNOG" id="COG0399">
    <property type="taxonomic scope" value="Bacteria"/>
</dbReference>